<proteinExistence type="predicted"/>
<dbReference type="Proteomes" id="UP000192527">
    <property type="component" value="Chromosome"/>
</dbReference>
<dbReference type="EMBL" id="CP020772">
    <property type="protein sequence ID" value="ARI78286.1"/>
    <property type="molecule type" value="Genomic_DNA"/>
</dbReference>
<gene>
    <name evidence="6" type="ORF">HM131_16220</name>
</gene>
<dbReference type="AlphaFoldDB" id="A0A1W5ZY55"/>
<feature type="domain" description="Zinc finger DksA/TraR C4-type" evidence="5">
    <location>
        <begin position="86"/>
        <end position="110"/>
    </location>
</feature>
<evidence type="ECO:0000256" key="3">
    <source>
        <dbReference type="ARBA" id="ARBA00022833"/>
    </source>
</evidence>
<keyword evidence="2" id="KW-0863">Zinc-finger</keyword>
<dbReference type="PANTHER" id="PTHR33823:SF4">
    <property type="entry name" value="GENERAL STRESS PROTEIN 16O"/>
    <property type="match status" value="1"/>
</dbReference>
<evidence type="ECO:0000256" key="1">
    <source>
        <dbReference type="ARBA" id="ARBA00022723"/>
    </source>
</evidence>
<reference evidence="6 7" key="1">
    <citation type="submission" date="2017-04" db="EMBL/GenBank/DDBJ databases">
        <title>The whole genome sequencing and assembly of Halobacillus mangrovi strain.</title>
        <authorList>
            <person name="Lee S.-J."/>
            <person name="Park M.-K."/>
            <person name="Kim J.-Y."/>
            <person name="Lee Y.-J."/>
            <person name="Yi H."/>
            <person name="Bahn Y.-S."/>
            <person name="Kim J.F."/>
            <person name="Lee D.-W."/>
        </authorList>
    </citation>
    <scope>NUCLEOTIDE SEQUENCE [LARGE SCALE GENOMIC DNA]</scope>
    <source>
        <strain evidence="6 7">KTB 131</strain>
    </source>
</reference>
<evidence type="ECO:0000256" key="2">
    <source>
        <dbReference type="ARBA" id="ARBA00022771"/>
    </source>
</evidence>
<sequence>MDYTHYKKQLEERKHEIEERLIKQGNFGMERGLASDMASGELSQYDNHPADSGTELYEREKDIALLGHLKEELSDIQYSLNQMKKGTYGICEKTGQLISEERLEALPTARTVAEASPNQDISTDHPIEEEVLSELEDNYGRDTDDPEYNEQNAYEQVASFNQTSMTYDGSSNMDSEDGVGYVEEFEPFVSTDMNGYTGADDVKFERNVHYDKYMDHMDEAEEDQSDSAY</sequence>
<dbReference type="Gene3D" id="1.20.120.910">
    <property type="entry name" value="DksA, coiled-coil domain"/>
    <property type="match status" value="1"/>
</dbReference>
<dbReference type="OrthoDB" id="9811543at2"/>
<dbReference type="InterPro" id="IPR014240">
    <property type="entry name" value="YteA"/>
</dbReference>
<evidence type="ECO:0000313" key="7">
    <source>
        <dbReference type="Proteomes" id="UP000192527"/>
    </source>
</evidence>
<dbReference type="NCBIfam" id="TIGR02890">
    <property type="entry name" value="bacill_yteA"/>
    <property type="match status" value="1"/>
</dbReference>
<dbReference type="GO" id="GO:0008270">
    <property type="term" value="F:zinc ion binding"/>
    <property type="evidence" value="ECO:0007669"/>
    <property type="project" value="UniProtKB-KW"/>
</dbReference>
<evidence type="ECO:0000259" key="5">
    <source>
        <dbReference type="Pfam" id="PF01258"/>
    </source>
</evidence>
<dbReference type="InterPro" id="IPR037187">
    <property type="entry name" value="DnaK_N"/>
</dbReference>
<keyword evidence="1" id="KW-0479">Metal-binding</keyword>
<organism evidence="6 7">
    <name type="scientific">Halobacillus mangrovi</name>
    <dbReference type="NCBI Taxonomy" id="402384"/>
    <lineage>
        <taxon>Bacteria</taxon>
        <taxon>Bacillati</taxon>
        <taxon>Bacillota</taxon>
        <taxon>Bacilli</taxon>
        <taxon>Bacillales</taxon>
        <taxon>Bacillaceae</taxon>
        <taxon>Halobacillus</taxon>
    </lineage>
</organism>
<dbReference type="SUPFAM" id="SSF109635">
    <property type="entry name" value="DnaK suppressor protein DksA, alpha-hairpin domain"/>
    <property type="match status" value="1"/>
</dbReference>
<feature type="zinc finger region" description="dksA C4-type" evidence="4">
    <location>
        <begin position="91"/>
        <end position="115"/>
    </location>
</feature>
<dbReference type="RefSeq" id="WP_085030745.1">
    <property type="nucleotide sequence ID" value="NZ_CP020772.1"/>
</dbReference>
<dbReference type="STRING" id="402384.HM131_16220"/>
<accession>A0A1W5ZY55</accession>
<dbReference type="PANTHER" id="PTHR33823">
    <property type="entry name" value="RNA POLYMERASE-BINDING TRANSCRIPTION FACTOR DKSA-RELATED"/>
    <property type="match status" value="1"/>
</dbReference>
<dbReference type="PROSITE" id="PS51128">
    <property type="entry name" value="ZF_DKSA_2"/>
    <property type="match status" value="1"/>
</dbReference>
<dbReference type="InterPro" id="IPR000962">
    <property type="entry name" value="Znf_DskA_TraR"/>
</dbReference>
<evidence type="ECO:0000313" key="6">
    <source>
        <dbReference type="EMBL" id="ARI78286.1"/>
    </source>
</evidence>
<keyword evidence="3" id="KW-0862">Zinc</keyword>
<dbReference type="KEGG" id="hmn:HM131_16220"/>
<name>A0A1W5ZY55_9BACI</name>
<dbReference type="Pfam" id="PF01258">
    <property type="entry name" value="zf-dskA_traR"/>
    <property type="match status" value="1"/>
</dbReference>
<keyword evidence="7" id="KW-1185">Reference proteome</keyword>
<protein>
    <submittedName>
        <fullName evidence="6">Transcriptional regulator</fullName>
    </submittedName>
</protein>
<evidence type="ECO:0000256" key="4">
    <source>
        <dbReference type="PROSITE-ProRule" id="PRU00510"/>
    </source>
</evidence>